<evidence type="ECO:0000256" key="3">
    <source>
        <dbReference type="ARBA" id="ARBA00022525"/>
    </source>
</evidence>
<dbReference type="GO" id="GO:0050832">
    <property type="term" value="P:defense response to fungus"/>
    <property type="evidence" value="ECO:0007669"/>
    <property type="project" value="UniProtKB-UniRule"/>
</dbReference>
<comment type="similarity">
    <text evidence="2 9">Belongs to the DEFL family.</text>
</comment>
<keyword evidence="6 9" id="KW-0732">Signal</keyword>
<dbReference type="PANTHER" id="PTHR36788:SF2">
    <property type="entry name" value="DEFENSIN-LIKE PROTEIN 183"/>
    <property type="match status" value="1"/>
</dbReference>
<keyword evidence="5 9" id="KW-0295">Fungicide</keyword>
<keyword evidence="7 9" id="KW-0611">Plant defense</keyword>
<keyword evidence="8" id="KW-1015">Disulfide bond</keyword>
<evidence type="ECO:0000313" key="10">
    <source>
        <dbReference type="Proteomes" id="UP000087171"/>
    </source>
</evidence>
<proteinExistence type="inferred from homology"/>
<evidence type="ECO:0000313" key="11">
    <source>
        <dbReference type="RefSeq" id="XP_012573929.1"/>
    </source>
</evidence>
<comment type="subcellular location">
    <subcellularLocation>
        <location evidence="1 9">Secreted</location>
    </subcellularLocation>
</comment>
<evidence type="ECO:0000256" key="7">
    <source>
        <dbReference type="ARBA" id="ARBA00022821"/>
    </source>
</evidence>
<evidence type="ECO:0000256" key="9">
    <source>
        <dbReference type="RuleBase" id="RU367109"/>
    </source>
</evidence>
<evidence type="ECO:0000256" key="1">
    <source>
        <dbReference type="ARBA" id="ARBA00004613"/>
    </source>
</evidence>
<evidence type="ECO:0000256" key="5">
    <source>
        <dbReference type="ARBA" id="ARBA00022577"/>
    </source>
</evidence>
<protein>
    <recommendedName>
        <fullName evidence="9">Defensin-like protein</fullName>
    </recommendedName>
</protein>
<keyword evidence="3 9" id="KW-0964">Secreted</keyword>
<dbReference type="PANTHER" id="PTHR36788">
    <property type="entry name" value="DEFENSIN-LIKE PROTEIN 183"/>
    <property type="match status" value="1"/>
</dbReference>
<dbReference type="GO" id="GO:0005576">
    <property type="term" value="C:extracellular region"/>
    <property type="evidence" value="ECO:0007669"/>
    <property type="project" value="UniProtKB-SubCell"/>
</dbReference>
<evidence type="ECO:0000256" key="6">
    <source>
        <dbReference type="ARBA" id="ARBA00022729"/>
    </source>
</evidence>
<evidence type="ECO:0000256" key="8">
    <source>
        <dbReference type="ARBA" id="ARBA00023157"/>
    </source>
</evidence>
<dbReference type="AlphaFoldDB" id="A0A1S3EEY0"/>
<accession>A0A1S3EEY0</accession>
<organism evidence="10 11">
    <name type="scientific">Cicer arietinum</name>
    <name type="common">Chickpea</name>
    <name type="synonym">Garbanzo</name>
    <dbReference type="NCBI Taxonomy" id="3827"/>
    <lineage>
        <taxon>Eukaryota</taxon>
        <taxon>Viridiplantae</taxon>
        <taxon>Streptophyta</taxon>
        <taxon>Embryophyta</taxon>
        <taxon>Tracheophyta</taxon>
        <taxon>Spermatophyta</taxon>
        <taxon>Magnoliopsida</taxon>
        <taxon>eudicotyledons</taxon>
        <taxon>Gunneridae</taxon>
        <taxon>Pentapetalae</taxon>
        <taxon>rosids</taxon>
        <taxon>fabids</taxon>
        <taxon>Fabales</taxon>
        <taxon>Fabaceae</taxon>
        <taxon>Papilionoideae</taxon>
        <taxon>50 kb inversion clade</taxon>
        <taxon>NPAAA clade</taxon>
        <taxon>Hologalegina</taxon>
        <taxon>IRL clade</taxon>
        <taxon>Cicereae</taxon>
        <taxon>Cicer</taxon>
    </lineage>
</organism>
<evidence type="ECO:0000256" key="4">
    <source>
        <dbReference type="ARBA" id="ARBA00022529"/>
    </source>
</evidence>
<dbReference type="GO" id="GO:0031640">
    <property type="term" value="P:killing of cells of another organism"/>
    <property type="evidence" value="ECO:0007669"/>
    <property type="project" value="UniProtKB-UniRule"/>
</dbReference>
<dbReference type="RefSeq" id="XP_012573929.1">
    <property type="nucleotide sequence ID" value="XM_012718475.2"/>
</dbReference>
<dbReference type="Proteomes" id="UP000087171">
    <property type="component" value="Chromosome Ca1"/>
</dbReference>
<sequence length="129" mass="14026">MANQMPKYFYFFAILVLVVKVQLIEVEGTCTKIIGQCSATDCGAHCNSFARGVRTLGWSCSFFNLCTCTFDQPPPGLTQPACEVGLGICTRECGQACCNAKCVSHFPHTGVGTCIDAFNMILCLCSYQR</sequence>
<name>A0A1S3EEY0_CICAR</name>
<evidence type="ECO:0000256" key="2">
    <source>
        <dbReference type="ARBA" id="ARBA00006722"/>
    </source>
</evidence>
<reference evidence="10" key="1">
    <citation type="journal article" date="2013" name="Nat. Biotechnol.">
        <title>Draft genome sequence of chickpea (Cicer arietinum) provides a resource for trait improvement.</title>
        <authorList>
            <person name="Varshney R.K."/>
            <person name="Song C."/>
            <person name="Saxena R.K."/>
            <person name="Azam S."/>
            <person name="Yu S."/>
            <person name="Sharpe A.G."/>
            <person name="Cannon S."/>
            <person name="Baek J."/>
            <person name="Rosen B.D."/>
            <person name="Tar'an B."/>
            <person name="Millan T."/>
            <person name="Zhang X."/>
            <person name="Ramsay L.D."/>
            <person name="Iwata A."/>
            <person name="Wang Y."/>
            <person name="Nelson W."/>
            <person name="Farmer A.D."/>
            <person name="Gaur P.M."/>
            <person name="Soderlund C."/>
            <person name="Penmetsa R.V."/>
            <person name="Xu C."/>
            <person name="Bharti A.K."/>
            <person name="He W."/>
            <person name="Winter P."/>
            <person name="Zhao S."/>
            <person name="Hane J.K."/>
            <person name="Carrasquilla-Garcia N."/>
            <person name="Condie J.A."/>
            <person name="Upadhyaya H.D."/>
            <person name="Luo M.C."/>
            <person name="Thudi M."/>
            <person name="Gowda C.L."/>
            <person name="Singh N.P."/>
            <person name="Lichtenzveig J."/>
            <person name="Gali K.K."/>
            <person name="Rubio J."/>
            <person name="Nadarajan N."/>
            <person name="Dolezel J."/>
            <person name="Bansal K.C."/>
            <person name="Xu X."/>
            <person name="Edwards D."/>
            <person name="Zhang G."/>
            <person name="Kahl G."/>
            <person name="Gil J."/>
            <person name="Singh K.B."/>
            <person name="Datta S.K."/>
            <person name="Jackson S.A."/>
            <person name="Wang J."/>
            <person name="Cook D.R."/>
        </authorList>
    </citation>
    <scope>NUCLEOTIDE SEQUENCE [LARGE SCALE GENOMIC DNA]</scope>
    <source>
        <strain evidence="10">cv. CDC Frontier</strain>
    </source>
</reference>
<keyword evidence="4 9" id="KW-0929">Antimicrobial</keyword>
<gene>
    <name evidence="11" type="primary">LOC105852530</name>
</gene>
<feature type="signal peptide" evidence="9">
    <location>
        <begin position="1"/>
        <end position="23"/>
    </location>
</feature>
<feature type="chain" id="PRO_5027145976" description="Defensin-like protein" evidence="9">
    <location>
        <begin position="24"/>
        <end position="129"/>
    </location>
</feature>
<dbReference type="OrthoDB" id="993238at2759"/>
<reference evidence="11" key="2">
    <citation type="submission" date="2025-08" db="UniProtKB">
        <authorList>
            <consortium name="RefSeq"/>
        </authorList>
    </citation>
    <scope>IDENTIFICATION</scope>
    <source>
        <tissue evidence="11">Etiolated seedlings</tissue>
    </source>
</reference>
<dbReference type="InterPro" id="IPR039641">
    <property type="entry name" value="LCR"/>
</dbReference>
<keyword evidence="10" id="KW-1185">Reference proteome</keyword>